<dbReference type="InterPro" id="IPR017938">
    <property type="entry name" value="Riboflavin_synthase-like_b-brl"/>
</dbReference>
<sequence>MSSTNLPASSQAMLDNLERMKKRNQERLAEIVRSFSETSNSESNASATNTASFNQMISGGSGRSGGSGGSGGKASIQTTTTSATENTDFLEDDDDDENDLQDNASQSSSSSSSSLMNPYFGNPAAGVPAWFSSYMAQQEARQQLVKNKLHAQKEEIDRLNNNHNENDTGESSVVVQTLCPLPQVTPTISPFSKMGEEEKKEQGDSLDDNSILVDDAQDPRNESPLKLQPMVVTEEAEDDEINQSYLTSPPSTKDVVATLSGLSSEMSHSYDSEERRKRRHQNIRNVFRADTTKSPFVRNADEINTLIKLSDAKQFLEQFAAIKGEKRVDIDNGGEQQQEDPDEQVQLQKSQSQQQSQEDRLEQVQRDIERTGTYEHTPQELEFGCQLAWKNAARCNARQYMDKLVIRDSRYVSSAKDCFEDLVKHIKTSFNDGAIRPVMTLYRPKQDGQSAPVRVWNRQLLGYAAYELVDGKIMGDPINLQFTALCQEFGWTPPKIKTDFDILPLLISDASTGHAKPQVFEIPSEEIPEVRITHPEFDLFELLGLRCYSMPCVSNMGVEIGGVHYQTACFSRWYQVTEIGRQFLDTDRYNLAESVAVACNIPRPFDNGLWKDTAQMELHKAILYSFEEQLIPCVDHYKASQSFVHYYDLEMKEHGKCPADKASLMPPAGGSMTAVYHKKDMANHVEKPQFRRQLSIWDDLRIGLPEPIVVESIRGLSRAYPTNAETNMYDEVFIYHASEFGKALRMATMISCEFGENATGPIALDDLPDLLIQHSDYSGTNRKQSKTLVVIVASTNGMGDAPESAKSFVDQMKMVQEHSVRDVEFSILALGNFAYRQSSAAFGHKVYSLLEKAGCSPALNIQIADELNDPQAALDSFTKLITQVCTGQGQLGIDLGAISSRPPAFASISLEARTKMLETSSTSENNHRDPGVLHYSSSWANRAHKLKPSMDMFTFNVNEGYESLLNEAVPGDLVALYPSNLNDVVELVFRNVNHSKRSVAREYLKSNIDLSRPLKSADIQELRKLMRNTDAREIVATIASQSSQENNPSIEQLVQMLPPGSIPMEWVVQFGPPIDPRFFSIAEVNLLENSVSFAQSVYTFESNKKAGLASRWLRSLRKGEMTSALFVTSSFHAPANRDCPLLLFAADSGIASFHSLWQPNCRNPLYLFYACKNPSEIAFRSNISDLKEEGRLKPYIAYSHVKNGRMEINELILRARDVLLKRIHIKKGIIYISGPPGFERTVRNALVTVLAEGNEYFPGMGTMRALEYLAVMSQTKRLFLQVYGKPAFTEDPTLVMWQEAVAKTVRAITNLEQIGLLQGRTDDTFALDSDFMGSSKIQSGKRYNPKVVFTDC</sequence>
<keyword evidence="5" id="KW-0285">Flavoprotein</keyword>
<evidence type="ECO:0000256" key="11">
    <source>
        <dbReference type="SAM" id="MobiDB-lite"/>
    </source>
</evidence>
<dbReference type="InterPro" id="IPR029039">
    <property type="entry name" value="Flavoprotein-like_sf"/>
</dbReference>
<comment type="similarity">
    <text evidence="2">Belongs to the NOS family.</text>
</comment>
<organism evidence="13 14">
    <name type="scientific">Cylindrotheca closterium</name>
    <dbReference type="NCBI Taxonomy" id="2856"/>
    <lineage>
        <taxon>Eukaryota</taxon>
        <taxon>Sar</taxon>
        <taxon>Stramenopiles</taxon>
        <taxon>Ochrophyta</taxon>
        <taxon>Bacillariophyta</taxon>
        <taxon>Bacillariophyceae</taxon>
        <taxon>Bacillariophycidae</taxon>
        <taxon>Bacillariales</taxon>
        <taxon>Bacillariaceae</taxon>
        <taxon>Cylindrotheca</taxon>
    </lineage>
</organism>
<comment type="cofactor">
    <cofactor evidence="1">
        <name>FMN</name>
        <dbReference type="ChEBI" id="CHEBI:58210"/>
    </cofactor>
</comment>
<dbReference type="PANTHER" id="PTHR43410:SF1">
    <property type="entry name" value="NITRIC OXIDE SYNTHASE"/>
    <property type="match status" value="1"/>
</dbReference>
<dbReference type="SUPFAM" id="SSF52218">
    <property type="entry name" value="Flavoproteins"/>
    <property type="match status" value="1"/>
</dbReference>
<keyword evidence="5" id="KW-0288">FMN</keyword>
<dbReference type="GO" id="GO:0006809">
    <property type="term" value="P:nitric oxide biosynthetic process"/>
    <property type="evidence" value="ECO:0007669"/>
    <property type="project" value="InterPro"/>
</dbReference>
<dbReference type="SUPFAM" id="SSF63380">
    <property type="entry name" value="Riboflavin synthase domain-like"/>
    <property type="match status" value="1"/>
</dbReference>
<dbReference type="GO" id="GO:0004517">
    <property type="term" value="F:nitric-oxide synthase activity"/>
    <property type="evidence" value="ECO:0007669"/>
    <property type="project" value="UniProtKB-EC"/>
</dbReference>
<feature type="compositionally biased region" description="Polar residues" evidence="11">
    <location>
        <begin position="1"/>
        <end position="13"/>
    </location>
</feature>
<accession>A0AAD2G1P0</accession>
<feature type="compositionally biased region" description="Low complexity" evidence="11">
    <location>
        <begin position="344"/>
        <end position="356"/>
    </location>
</feature>
<feature type="coiled-coil region" evidence="10">
    <location>
        <begin position="135"/>
        <end position="166"/>
    </location>
</feature>
<dbReference type="InterPro" id="IPR008254">
    <property type="entry name" value="Flavodoxin/NO_synth"/>
</dbReference>
<dbReference type="InterPro" id="IPR036119">
    <property type="entry name" value="NOS_N_sf"/>
</dbReference>
<evidence type="ECO:0000256" key="4">
    <source>
        <dbReference type="ARBA" id="ARBA00022617"/>
    </source>
</evidence>
<dbReference type="PROSITE" id="PS50902">
    <property type="entry name" value="FLAVODOXIN_LIKE"/>
    <property type="match status" value="1"/>
</dbReference>
<keyword evidence="8" id="KW-0560">Oxidoreductase</keyword>
<keyword evidence="4" id="KW-0349">Heme</keyword>
<dbReference type="PANTHER" id="PTHR43410">
    <property type="entry name" value="NITRIC OXIDE SYNTHASE OXYGENASE"/>
    <property type="match status" value="1"/>
</dbReference>
<feature type="compositionally biased region" description="Acidic residues" evidence="11">
    <location>
        <begin position="88"/>
        <end position="100"/>
    </location>
</feature>
<proteinExistence type="inferred from homology"/>
<dbReference type="InterPro" id="IPR050607">
    <property type="entry name" value="NOS"/>
</dbReference>
<keyword evidence="10" id="KW-0175">Coiled coil</keyword>
<dbReference type="Gene3D" id="3.90.1230.10">
    <property type="entry name" value="Nitric Oxide Synthase, Chain A, domain 3"/>
    <property type="match status" value="1"/>
</dbReference>
<evidence type="ECO:0000256" key="3">
    <source>
        <dbReference type="ARBA" id="ARBA00012989"/>
    </source>
</evidence>
<evidence type="ECO:0000313" key="13">
    <source>
        <dbReference type="EMBL" id="CAJ1959816.1"/>
    </source>
</evidence>
<dbReference type="GO" id="GO:0005516">
    <property type="term" value="F:calmodulin binding"/>
    <property type="evidence" value="ECO:0007669"/>
    <property type="project" value="UniProtKB-KW"/>
</dbReference>
<dbReference type="Gene3D" id="3.40.50.80">
    <property type="entry name" value="Nucleotide-binding domain of ferredoxin-NADP reductase (FNR) module"/>
    <property type="match status" value="1"/>
</dbReference>
<dbReference type="Gene3D" id="1.20.990.10">
    <property type="entry name" value="NADPH-cytochrome p450 Reductase, Chain A, domain 3"/>
    <property type="match status" value="1"/>
</dbReference>
<feature type="compositionally biased region" description="Low complexity" evidence="11">
    <location>
        <begin position="34"/>
        <end position="54"/>
    </location>
</feature>
<dbReference type="SUPFAM" id="SSF52343">
    <property type="entry name" value="Ferredoxin reductase-like, C-terminal NADP-linked domain"/>
    <property type="match status" value="1"/>
</dbReference>
<feature type="domain" description="Flavodoxin-like" evidence="12">
    <location>
        <begin position="732"/>
        <end position="885"/>
    </location>
</feature>
<dbReference type="InterPro" id="IPR044943">
    <property type="entry name" value="NOS_dom_1"/>
</dbReference>
<comment type="caution">
    <text evidence="13">The sequence shown here is derived from an EMBL/GenBank/DDBJ whole genome shotgun (WGS) entry which is preliminary data.</text>
</comment>
<evidence type="ECO:0000256" key="5">
    <source>
        <dbReference type="ARBA" id="ARBA00022643"/>
    </source>
</evidence>
<dbReference type="EC" id="1.14.13.39" evidence="3"/>
<protein>
    <recommendedName>
        <fullName evidence="3">nitric-oxide synthase (NADPH)</fullName>
        <ecNumber evidence="3">1.14.13.39</ecNumber>
    </recommendedName>
</protein>
<feature type="compositionally biased region" description="Basic and acidic residues" evidence="11">
    <location>
        <begin position="16"/>
        <end position="30"/>
    </location>
</feature>
<reference evidence="13" key="1">
    <citation type="submission" date="2023-08" db="EMBL/GenBank/DDBJ databases">
        <authorList>
            <person name="Audoor S."/>
            <person name="Bilcke G."/>
        </authorList>
    </citation>
    <scope>NUCLEOTIDE SEQUENCE</scope>
</reference>
<evidence type="ECO:0000256" key="6">
    <source>
        <dbReference type="ARBA" id="ARBA00022723"/>
    </source>
</evidence>
<evidence type="ECO:0000256" key="2">
    <source>
        <dbReference type="ARBA" id="ARBA00006267"/>
    </source>
</evidence>
<evidence type="ECO:0000256" key="1">
    <source>
        <dbReference type="ARBA" id="ARBA00001917"/>
    </source>
</evidence>
<evidence type="ECO:0000256" key="9">
    <source>
        <dbReference type="ARBA" id="ARBA00023004"/>
    </source>
</evidence>
<dbReference type="InterPro" id="IPR004030">
    <property type="entry name" value="NOS_N"/>
</dbReference>
<feature type="region of interest" description="Disordered" evidence="11">
    <location>
        <begin position="1"/>
        <end position="117"/>
    </location>
</feature>
<feature type="region of interest" description="Disordered" evidence="11">
    <location>
        <begin position="185"/>
        <end position="224"/>
    </location>
</feature>
<dbReference type="InterPro" id="IPR023173">
    <property type="entry name" value="NADPH_Cyt_P450_Rdtase_alpha"/>
</dbReference>
<keyword evidence="14" id="KW-1185">Reference proteome</keyword>
<dbReference type="EMBL" id="CAKOGP040002025">
    <property type="protein sequence ID" value="CAJ1959816.1"/>
    <property type="molecule type" value="Genomic_DNA"/>
</dbReference>
<feature type="compositionally biased region" description="Gly residues" evidence="11">
    <location>
        <begin position="59"/>
        <end position="72"/>
    </location>
</feature>
<dbReference type="Pfam" id="PF02898">
    <property type="entry name" value="NO_synthase"/>
    <property type="match status" value="1"/>
</dbReference>
<keyword evidence="6" id="KW-0479">Metal-binding</keyword>
<dbReference type="GO" id="GO:0010181">
    <property type="term" value="F:FMN binding"/>
    <property type="evidence" value="ECO:0007669"/>
    <property type="project" value="InterPro"/>
</dbReference>
<dbReference type="SUPFAM" id="SSF56512">
    <property type="entry name" value="Nitric oxide (NO) synthase oxygenase domain"/>
    <property type="match status" value="1"/>
</dbReference>
<dbReference type="InterPro" id="IPR039261">
    <property type="entry name" value="FNR_nucleotide-bd"/>
</dbReference>
<evidence type="ECO:0000256" key="7">
    <source>
        <dbReference type="ARBA" id="ARBA00022860"/>
    </source>
</evidence>
<dbReference type="Gene3D" id="3.90.340.10">
    <property type="entry name" value="Nitric Oxide Synthase, Chain A, domain 1"/>
    <property type="match status" value="1"/>
</dbReference>
<dbReference type="Gene3D" id="3.90.440.10">
    <property type="entry name" value="Nitric Oxide Synthase,Heme Domain,Chain A domain 2"/>
    <property type="match status" value="1"/>
</dbReference>
<dbReference type="Gene3D" id="3.40.50.360">
    <property type="match status" value="1"/>
</dbReference>
<feature type="compositionally biased region" description="Low complexity" evidence="11">
    <location>
        <begin position="101"/>
        <end position="114"/>
    </location>
</feature>
<name>A0AAD2G1P0_9STRA</name>
<dbReference type="Pfam" id="PF00258">
    <property type="entry name" value="Flavodoxin_1"/>
    <property type="match status" value="1"/>
</dbReference>
<keyword evidence="9" id="KW-0408">Iron</keyword>
<keyword evidence="7" id="KW-0112">Calmodulin-binding</keyword>
<evidence type="ECO:0000256" key="10">
    <source>
        <dbReference type="SAM" id="Coils"/>
    </source>
</evidence>
<dbReference type="Proteomes" id="UP001295423">
    <property type="component" value="Unassembled WGS sequence"/>
</dbReference>
<dbReference type="InterPro" id="IPR044940">
    <property type="entry name" value="NOS_dom_2"/>
</dbReference>
<evidence type="ECO:0000259" key="12">
    <source>
        <dbReference type="PROSITE" id="PS50902"/>
    </source>
</evidence>
<dbReference type="GO" id="GO:0046872">
    <property type="term" value="F:metal ion binding"/>
    <property type="evidence" value="ECO:0007669"/>
    <property type="project" value="UniProtKB-KW"/>
</dbReference>
<dbReference type="Gene3D" id="2.40.30.10">
    <property type="entry name" value="Translation factors"/>
    <property type="match status" value="1"/>
</dbReference>
<evidence type="ECO:0000313" key="14">
    <source>
        <dbReference type="Proteomes" id="UP001295423"/>
    </source>
</evidence>
<evidence type="ECO:0000256" key="8">
    <source>
        <dbReference type="ARBA" id="ARBA00023002"/>
    </source>
</evidence>
<feature type="compositionally biased region" description="Basic and acidic residues" evidence="11">
    <location>
        <begin position="194"/>
        <end position="203"/>
    </location>
</feature>
<gene>
    <name evidence="13" type="ORF">CYCCA115_LOCUS18235</name>
</gene>
<feature type="region of interest" description="Disordered" evidence="11">
    <location>
        <begin position="331"/>
        <end position="363"/>
    </location>
</feature>
<dbReference type="InterPro" id="IPR044944">
    <property type="entry name" value="NOS_dom_3"/>
</dbReference>